<sequence>MSLTIKFAIFFSFCLIANAYPGNPFRKENDSCRPNNQCQAVGQVCCWELDQSIGCCEKNFKCCPSLSGDRHNCCPVKESECNNNNGASCYLLKTVLKKTGKTSVKED</sequence>
<evidence type="ECO:0000256" key="1">
    <source>
        <dbReference type="SAM" id="SignalP"/>
    </source>
</evidence>
<protein>
    <submittedName>
        <fullName evidence="2">DgyrCDS4125</fullName>
    </submittedName>
</protein>
<evidence type="ECO:0000313" key="2">
    <source>
        <dbReference type="EMBL" id="CAD5115120.1"/>
    </source>
</evidence>
<dbReference type="EMBL" id="CAJFCJ010000005">
    <property type="protein sequence ID" value="CAD5115120.1"/>
    <property type="molecule type" value="Genomic_DNA"/>
</dbReference>
<feature type="signal peptide" evidence="1">
    <location>
        <begin position="1"/>
        <end position="19"/>
    </location>
</feature>
<evidence type="ECO:0000313" key="3">
    <source>
        <dbReference type="Proteomes" id="UP000549394"/>
    </source>
</evidence>
<feature type="chain" id="PRO_5029464037" evidence="1">
    <location>
        <begin position="20"/>
        <end position="107"/>
    </location>
</feature>
<proteinExistence type="predicted"/>
<keyword evidence="1" id="KW-0732">Signal</keyword>
<organism evidence="2 3">
    <name type="scientific">Dimorphilus gyrociliatus</name>
    <dbReference type="NCBI Taxonomy" id="2664684"/>
    <lineage>
        <taxon>Eukaryota</taxon>
        <taxon>Metazoa</taxon>
        <taxon>Spiralia</taxon>
        <taxon>Lophotrochozoa</taxon>
        <taxon>Annelida</taxon>
        <taxon>Polychaeta</taxon>
        <taxon>Polychaeta incertae sedis</taxon>
        <taxon>Dinophilidae</taxon>
        <taxon>Dimorphilus</taxon>
    </lineage>
</organism>
<accession>A0A7I8VG05</accession>
<gene>
    <name evidence="2" type="ORF">DGYR_LOCUS3894</name>
</gene>
<dbReference type="AlphaFoldDB" id="A0A7I8VG05"/>
<reference evidence="2 3" key="1">
    <citation type="submission" date="2020-08" db="EMBL/GenBank/DDBJ databases">
        <authorList>
            <person name="Hejnol A."/>
        </authorList>
    </citation>
    <scope>NUCLEOTIDE SEQUENCE [LARGE SCALE GENOMIC DNA]</scope>
</reference>
<keyword evidence="3" id="KW-1185">Reference proteome</keyword>
<dbReference type="Proteomes" id="UP000549394">
    <property type="component" value="Unassembled WGS sequence"/>
</dbReference>
<name>A0A7I8VG05_9ANNE</name>
<comment type="caution">
    <text evidence="2">The sequence shown here is derived from an EMBL/GenBank/DDBJ whole genome shotgun (WGS) entry which is preliminary data.</text>
</comment>